<keyword evidence="2" id="KW-1185">Reference proteome</keyword>
<dbReference type="EMBL" id="AVOT02021444">
    <property type="protein sequence ID" value="MBW0510262.1"/>
    <property type="molecule type" value="Genomic_DNA"/>
</dbReference>
<proteinExistence type="predicted"/>
<protein>
    <submittedName>
        <fullName evidence="1">Uncharacterized protein</fullName>
    </submittedName>
</protein>
<gene>
    <name evidence="1" type="ORF">O181_049977</name>
</gene>
<dbReference type="AlphaFoldDB" id="A0A9Q3DY28"/>
<organism evidence="1 2">
    <name type="scientific">Austropuccinia psidii MF-1</name>
    <dbReference type="NCBI Taxonomy" id="1389203"/>
    <lineage>
        <taxon>Eukaryota</taxon>
        <taxon>Fungi</taxon>
        <taxon>Dikarya</taxon>
        <taxon>Basidiomycota</taxon>
        <taxon>Pucciniomycotina</taxon>
        <taxon>Pucciniomycetes</taxon>
        <taxon>Pucciniales</taxon>
        <taxon>Sphaerophragmiaceae</taxon>
        <taxon>Austropuccinia</taxon>
    </lineage>
</organism>
<dbReference type="Proteomes" id="UP000765509">
    <property type="component" value="Unassembled WGS sequence"/>
</dbReference>
<name>A0A9Q3DY28_9BASI</name>
<dbReference type="OrthoDB" id="418757at2759"/>
<evidence type="ECO:0000313" key="2">
    <source>
        <dbReference type="Proteomes" id="UP000765509"/>
    </source>
</evidence>
<evidence type="ECO:0000313" key="1">
    <source>
        <dbReference type="EMBL" id="MBW0510262.1"/>
    </source>
</evidence>
<comment type="caution">
    <text evidence="1">The sequence shown here is derived from an EMBL/GenBank/DDBJ whole genome shotgun (WGS) entry which is preliminary data.</text>
</comment>
<accession>A0A9Q3DY28</accession>
<sequence length="327" mass="36856">MFRTCPLVYCLKINRVTVSILFYNKGQEKLYSHCIDETLPSLSPNTQPSVADNKIIDANIETCNIITNRLDSSTFAEIVVARIWSRSSKITYNGDLQSFITKLRRSLNEAKTIGIKVRSKTLAFSILSKLPKDLKSLSEKVTLNTETQGNPGAILNLLHDATLKQEALNQLKNTNNNIALNREVFKSKKITIAVMEDTIHYQIILLTNVGNCTLNLDQINIEEKPNLIIPFLELYYSTISTGCDSSSLEAIGKGTSKLMDRKEIQSTRKKSNSTLDAFLPYQTTYGTEDWGTQTKKQLRNSFQHTPRLKESATSVQRPHSVSIFIRC</sequence>
<reference evidence="1" key="1">
    <citation type="submission" date="2021-03" db="EMBL/GenBank/DDBJ databases">
        <title>Draft genome sequence of rust myrtle Austropuccinia psidii MF-1, a brazilian biotype.</title>
        <authorList>
            <person name="Quecine M.C."/>
            <person name="Pachon D.M.R."/>
            <person name="Bonatelli M.L."/>
            <person name="Correr F.H."/>
            <person name="Franceschini L.M."/>
            <person name="Leite T.F."/>
            <person name="Margarido G.R.A."/>
            <person name="Almeida C.A."/>
            <person name="Ferrarezi J.A."/>
            <person name="Labate C.A."/>
        </authorList>
    </citation>
    <scope>NUCLEOTIDE SEQUENCE</scope>
    <source>
        <strain evidence="1">MF-1</strain>
    </source>
</reference>